<dbReference type="GO" id="GO:0007165">
    <property type="term" value="P:signal transduction"/>
    <property type="evidence" value="ECO:0007669"/>
    <property type="project" value="InterPro"/>
</dbReference>
<dbReference type="PROSITE" id="PS51419">
    <property type="entry name" value="RAB"/>
    <property type="match status" value="1"/>
</dbReference>
<dbReference type="eggNOG" id="KOG0395">
    <property type="taxonomic scope" value="Eukaryota"/>
</dbReference>
<dbReference type="PROSITE" id="PS51421">
    <property type="entry name" value="RAS"/>
    <property type="match status" value="1"/>
</dbReference>
<proteinExistence type="predicted"/>
<dbReference type="GO" id="GO:0005525">
    <property type="term" value="F:GTP binding"/>
    <property type="evidence" value="ECO:0000318"/>
    <property type="project" value="GO_Central"/>
</dbReference>
<dbReference type="AlphaFoldDB" id="A9UPR8"/>
<evidence type="ECO:0000313" key="3">
    <source>
        <dbReference type="EMBL" id="EDQ92918.1"/>
    </source>
</evidence>
<evidence type="ECO:0000313" key="4">
    <source>
        <dbReference type="Proteomes" id="UP000001357"/>
    </source>
</evidence>
<accession>A9UPR8</accession>
<dbReference type="SUPFAM" id="SSF52540">
    <property type="entry name" value="P-loop containing nucleoside triphosphate hydrolases"/>
    <property type="match status" value="1"/>
</dbReference>
<keyword evidence="2" id="KW-0342">GTP-binding</keyword>
<dbReference type="RefSeq" id="XP_001742680.1">
    <property type="nucleotide sequence ID" value="XM_001742628.1"/>
</dbReference>
<evidence type="ECO:0000256" key="1">
    <source>
        <dbReference type="ARBA" id="ARBA00022741"/>
    </source>
</evidence>
<organism evidence="3 4">
    <name type="scientific">Monosiga brevicollis</name>
    <name type="common">Choanoflagellate</name>
    <dbReference type="NCBI Taxonomy" id="81824"/>
    <lineage>
        <taxon>Eukaryota</taxon>
        <taxon>Choanoflagellata</taxon>
        <taxon>Craspedida</taxon>
        <taxon>Salpingoecidae</taxon>
        <taxon>Monosiga</taxon>
    </lineage>
</organism>
<dbReference type="InterPro" id="IPR020849">
    <property type="entry name" value="Small_GTPase_Ras-type"/>
</dbReference>
<dbReference type="Gene3D" id="3.40.50.300">
    <property type="entry name" value="P-loop containing nucleotide triphosphate hydrolases"/>
    <property type="match status" value="1"/>
</dbReference>
<dbReference type="InterPro" id="IPR005225">
    <property type="entry name" value="Small_GTP-bd"/>
</dbReference>
<dbReference type="EMBL" id="CH991543">
    <property type="protein sequence ID" value="EDQ92918.1"/>
    <property type="molecule type" value="Genomic_DNA"/>
</dbReference>
<dbReference type="PRINTS" id="PR00449">
    <property type="entry name" value="RASTRNSFRMNG"/>
</dbReference>
<dbReference type="NCBIfam" id="TIGR00231">
    <property type="entry name" value="small_GTP"/>
    <property type="match status" value="1"/>
</dbReference>
<feature type="non-terminal residue" evidence="3">
    <location>
        <position position="178"/>
    </location>
</feature>
<dbReference type="InterPro" id="IPR001806">
    <property type="entry name" value="Small_GTPase"/>
</dbReference>
<gene>
    <name evidence="3" type="ORF">MONBRDRAFT_2929</name>
</gene>
<dbReference type="GeneID" id="5888017"/>
<sequence length="178" mass="20356">RNSEEEDSIKIVVLGQQGVGKSAIVASYFFDTFFFEPEHYETIEDTYRLVRVHDQRPVRLHIVEVGGSEELGPCRRRHIQDADAFVLVYSSVNRTSYERLHEIIDEIRTIQDRQCFPAVLVANKMDLRRQANVAKEEGQSLGQLLQATCLQTSGKVPSDGRAVFEALLHRLFSFDTQD</sequence>
<dbReference type="Pfam" id="PF00071">
    <property type="entry name" value="Ras"/>
    <property type="match status" value="1"/>
</dbReference>
<protein>
    <recommendedName>
        <fullName evidence="5">Small monomeric GTPase</fullName>
    </recommendedName>
</protein>
<evidence type="ECO:0008006" key="5">
    <source>
        <dbReference type="Google" id="ProtNLM"/>
    </source>
</evidence>
<evidence type="ECO:0000256" key="2">
    <source>
        <dbReference type="ARBA" id="ARBA00023134"/>
    </source>
</evidence>
<dbReference type="GO" id="GO:0005886">
    <property type="term" value="C:plasma membrane"/>
    <property type="evidence" value="ECO:0000318"/>
    <property type="project" value="GO_Central"/>
</dbReference>
<dbReference type="SMART" id="SM00175">
    <property type="entry name" value="RAB"/>
    <property type="match status" value="1"/>
</dbReference>
<dbReference type="KEGG" id="mbr:MONBRDRAFT_2929"/>
<feature type="non-terminal residue" evidence="3">
    <location>
        <position position="1"/>
    </location>
</feature>
<dbReference type="InParanoid" id="A9UPR8"/>
<dbReference type="GO" id="GO:0019003">
    <property type="term" value="F:GDP binding"/>
    <property type="evidence" value="ECO:0000318"/>
    <property type="project" value="GO_Central"/>
</dbReference>
<keyword evidence="4" id="KW-1185">Reference proteome</keyword>
<dbReference type="PANTHER" id="PTHR24070">
    <property type="entry name" value="RAS, DI-RAS, AND RHEB FAMILY MEMBERS OF SMALL GTPASE SUPERFAMILY"/>
    <property type="match status" value="1"/>
</dbReference>
<dbReference type="GO" id="GO:0003924">
    <property type="term" value="F:GTPase activity"/>
    <property type="evidence" value="ECO:0000318"/>
    <property type="project" value="GO_Central"/>
</dbReference>
<dbReference type="InterPro" id="IPR027417">
    <property type="entry name" value="P-loop_NTPase"/>
</dbReference>
<dbReference type="SMART" id="SM00174">
    <property type="entry name" value="RHO"/>
    <property type="match status" value="1"/>
</dbReference>
<dbReference type="Proteomes" id="UP000001357">
    <property type="component" value="Unassembled WGS sequence"/>
</dbReference>
<dbReference type="SMART" id="SM00173">
    <property type="entry name" value="RAS"/>
    <property type="match status" value="1"/>
</dbReference>
<reference evidence="3 4" key="1">
    <citation type="journal article" date="2008" name="Nature">
        <title>The genome of the choanoflagellate Monosiga brevicollis and the origin of metazoans.</title>
        <authorList>
            <consortium name="JGI Sequencing"/>
            <person name="King N."/>
            <person name="Westbrook M.J."/>
            <person name="Young S.L."/>
            <person name="Kuo A."/>
            <person name="Abedin M."/>
            <person name="Chapman J."/>
            <person name="Fairclough S."/>
            <person name="Hellsten U."/>
            <person name="Isogai Y."/>
            <person name="Letunic I."/>
            <person name="Marr M."/>
            <person name="Pincus D."/>
            <person name="Putnam N."/>
            <person name="Rokas A."/>
            <person name="Wright K.J."/>
            <person name="Zuzow R."/>
            <person name="Dirks W."/>
            <person name="Good M."/>
            <person name="Goodstein D."/>
            <person name="Lemons D."/>
            <person name="Li W."/>
            <person name="Lyons J.B."/>
            <person name="Morris A."/>
            <person name="Nichols S."/>
            <person name="Richter D.J."/>
            <person name="Salamov A."/>
            <person name="Bork P."/>
            <person name="Lim W.A."/>
            <person name="Manning G."/>
            <person name="Miller W.T."/>
            <person name="McGinnis W."/>
            <person name="Shapiro H."/>
            <person name="Tjian R."/>
            <person name="Grigoriev I.V."/>
            <person name="Rokhsar D."/>
        </authorList>
    </citation>
    <scope>NUCLEOTIDE SEQUENCE [LARGE SCALE GENOMIC DNA]</scope>
    <source>
        <strain evidence="4">MX1 / ATCC 50154</strain>
    </source>
</reference>
<keyword evidence="1" id="KW-0547">Nucleotide-binding</keyword>
<dbReference type="STRING" id="81824.A9UPR8"/>
<name>A9UPR8_MONBE</name>